<gene>
    <name evidence="1" type="ORF">BS50DRAFT_267591</name>
</gene>
<dbReference type="Proteomes" id="UP000240883">
    <property type="component" value="Unassembled WGS sequence"/>
</dbReference>
<sequence>MQLIVYNLFKKMVRPGLRIDEIVLTSSAPYSLTHPTLSLEQTATTLPVSPTSSLHICRTK</sequence>
<evidence type="ECO:0000313" key="1">
    <source>
        <dbReference type="EMBL" id="PSN70766.1"/>
    </source>
</evidence>
<protein>
    <submittedName>
        <fullName evidence="1">Uncharacterized protein</fullName>
    </submittedName>
</protein>
<accession>A0A2T2NZR9</accession>
<evidence type="ECO:0000313" key="2">
    <source>
        <dbReference type="Proteomes" id="UP000240883"/>
    </source>
</evidence>
<organism evidence="1 2">
    <name type="scientific">Corynespora cassiicola Philippines</name>
    <dbReference type="NCBI Taxonomy" id="1448308"/>
    <lineage>
        <taxon>Eukaryota</taxon>
        <taxon>Fungi</taxon>
        <taxon>Dikarya</taxon>
        <taxon>Ascomycota</taxon>
        <taxon>Pezizomycotina</taxon>
        <taxon>Dothideomycetes</taxon>
        <taxon>Pleosporomycetidae</taxon>
        <taxon>Pleosporales</taxon>
        <taxon>Corynesporascaceae</taxon>
        <taxon>Corynespora</taxon>
    </lineage>
</organism>
<reference evidence="1 2" key="1">
    <citation type="journal article" date="2018" name="Front. Microbiol.">
        <title>Genome-Wide Analysis of Corynespora cassiicola Leaf Fall Disease Putative Effectors.</title>
        <authorList>
            <person name="Lopez D."/>
            <person name="Ribeiro S."/>
            <person name="Label P."/>
            <person name="Fumanal B."/>
            <person name="Venisse J.S."/>
            <person name="Kohler A."/>
            <person name="de Oliveira R.R."/>
            <person name="Labutti K."/>
            <person name="Lipzen A."/>
            <person name="Lail K."/>
            <person name="Bauer D."/>
            <person name="Ohm R.A."/>
            <person name="Barry K.W."/>
            <person name="Spatafora J."/>
            <person name="Grigoriev I.V."/>
            <person name="Martin F.M."/>
            <person name="Pujade-Renaud V."/>
        </authorList>
    </citation>
    <scope>NUCLEOTIDE SEQUENCE [LARGE SCALE GENOMIC DNA]</scope>
    <source>
        <strain evidence="1 2">Philippines</strain>
    </source>
</reference>
<name>A0A2T2NZR9_CORCC</name>
<dbReference type="AlphaFoldDB" id="A0A2T2NZR9"/>
<keyword evidence="2" id="KW-1185">Reference proteome</keyword>
<dbReference type="EMBL" id="KZ678131">
    <property type="protein sequence ID" value="PSN70766.1"/>
    <property type="molecule type" value="Genomic_DNA"/>
</dbReference>
<proteinExistence type="predicted"/>